<dbReference type="PANTHER" id="PTHR48090">
    <property type="entry name" value="UNDECAPRENYL-PHOSPHATE 4-DEOXY-4-FORMAMIDO-L-ARABINOSE TRANSFERASE-RELATED"/>
    <property type="match status" value="1"/>
</dbReference>
<protein>
    <submittedName>
        <fullName evidence="10">Glycosyltransferase family 2 protein</fullName>
    </submittedName>
</protein>
<keyword evidence="1" id="KW-1003">Cell membrane</keyword>
<evidence type="ECO:0000256" key="7">
    <source>
        <dbReference type="ARBA" id="ARBA00023136"/>
    </source>
</evidence>
<proteinExistence type="predicted"/>
<dbReference type="Proteomes" id="UP000590542">
    <property type="component" value="Unassembled WGS sequence"/>
</dbReference>
<feature type="transmembrane region" description="Helical" evidence="8">
    <location>
        <begin position="216"/>
        <end position="232"/>
    </location>
</feature>
<dbReference type="GO" id="GO:0005886">
    <property type="term" value="C:plasma membrane"/>
    <property type="evidence" value="ECO:0007669"/>
    <property type="project" value="TreeGrafter"/>
</dbReference>
<dbReference type="CDD" id="cd04187">
    <property type="entry name" value="DPM1_like_bac"/>
    <property type="match status" value="1"/>
</dbReference>
<keyword evidence="7 8" id="KW-0472">Membrane</keyword>
<name>A0A7X9HSL5_UNCKA</name>
<keyword evidence="5" id="KW-0448">Lipopolysaccharide biosynthesis</keyword>
<dbReference type="Gene3D" id="3.90.550.10">
    <property type="entry name" value="Spore Coat Polysaccharide Biosynthesis Protein SpsA, Chain A"/>
    <property type="match status" value="1"/>
</dbReference>
<dbReference type="AlphaFoldDB" id="A0A7X9HSL5"/>
<evidence type="ECO:0000256" key="6">
    <source>
        <dbReference type="ARBA" id="ARBA00022989"/>
    </source>
</evidence>
<dbReference type="EMBL" id="JAAZNV010000006">
    <property type="protein sequence ID" value="NMB91325.1"/>
    <property type="molecule type" value="Genomic_DNA"/>
</dbReference>
<evidence type="ECO:0000313" key="10">
    <source>
        <dbReference type="EMBL" id="NMB91325.1"/>
    </source>
</evidence>
<dbReference type="PANTHER" id="PTHR48090:SF3">
    <property type="entry name" value="UNDECAPRENYL-PHOSPHATE 4-DEOXY-4-FORMAMIDO-L-ARABINOSE TRANSFERASE"/>
    <property type="match status" value="1"/>
</dbReference>
<dbReference type="GO" id="GO:0009103">
    <property type="term" value="P:lipopolysaccharide biosynthetic process"/>
    <property type="evidence" value="ECO:0007669"/>
    <property type="project" value="UniProtKB-KW"/>
</dbReference>
<gene>
    <name evidence="10" type="ORF">GYA37_00580</name>
</gene>
<evidence type="ECO:0000256" key="5">
    <source>
        <dbReference type="ARBA" id="ARBA00022985"/>
    </source>
</evidence>
<reference evidence="10 11" key="1">
    <citation type="journal article" date="2020" name="Biotechnol. Biofuels">
        <title>New insights from the biogas microbiome by comprehensive genome-resolved metagenomics of nearly 1600 species originating from multiple anaerobic digesters.</title>
        <authorList>
            <person name="Campanaro S."/>
            <person name="Treu L."/>
            <person name="Rodriguez-R L.M."/>
            <person name="Kovalovszki A."/>
            <person name="Ziels R.M."/>
            <person name="Maus I."/>
            <person name="Zhu X."/>
            <person name="Kougias P.G."/>
            <person name="Basile A."/>
            <person name="Luo G."/>
            <person name="Schluter A."/>
            <person name="Konstantinidis K.T."/>
            <person name="Angelidaki I."/>
        </authorList>
    </citation>
    <scope>NUCLEOTIDE SEQUENCE [LARGE SCALE GENOMIC DNA]</scope>
    <source>
        <strain evidence="10">AS27yjCOA_202</strain>
    </source>
</reference>
<dbReference type="InterPro" id="IPR029044">
    <property type="entry name" value="Nucleotide-diphossugar_trans"/>
</dbReference>
<evidence type="ECO:0000256" key="8">
    <source>
        <dbReference type="SAM" id="Phobius"/>
    </source>
</evidence>
<evidence type="ECO:0000256" key="4">
    <source>
        <dbReference type="ARBA" id="ARBA00022692"/>
    </source>
</evidence>
<feature type="transmembrane region" description="Helical" evidence="8">
    <location>
        <begin position="244"/>
        <end position="266"/>
    </location>
</feature>
<keyword evidence="4 8" id="KW-0812">Transmembrane</keyword>
<evidence type="ECO:0000259" key="9">
    <source>
        <dbReference type="Pfam" id="PF00535"/>
    </source>
</evidence>
<keyword evidence="2" id="KW-0328">Glycosyltransferase</keyword>
<feature type="transmembrane region" description="Helical" evidence="8">
    <location>
        <begin position="278"/>
        <end position="298"/>
    </location>
</feature>
<evidence type="ECO:0000313" key="11">
    <source>
        <dbReference type="Proteomes" id="UP000590542"/>
    </source>
</evidence>
<organism evidence="10 11">
    <name type="scientific">candidate division WWE3 bacterium</name>
    <dbReference type="NCBI Taxonomy" id="2053526"/>
    <lineage>
        <taxon>Bacteria</taxon>
        <taxon>Katanobacteria</taxon>
    </lineage>
</organism>
<evidence type="ECO:0000256" key="1">
    <source>
        <dbReference type="ARBA" id="ARBA00022475"/>
    </source>
</evidence>
<dbReference type="SUPFAM" id="SSF53448">
    <property type="entry name" value="Nucleotide-diphospho-sugar transferases"/>
    <property type="match status" value="1"/>
</dbReference>
<accession>A0A7X9HSL5</accession>
<evidence type="ECO:0000256" key="2">
    <source>
        <dbReference type="ARBA" id="ARBA00022676"/>
    </source>
</evidence>
<feature type="domain" description="Glycosyltransferase 2-like" evidence="9">
    <location>
        <begin position="8"/>
        <end position="171"/>
    </location>
</feature>
<sequence>MEKNKLISIVIPCVNEEENINRTLDGILNLIKDHKYSFEIIVVNDGSKDKTWEVIRRYANTHHEVKGINLMTNFGQSAAYMAGFDLAEGDYVITVSADLEIPLENISKVIDYLDDGYDFVNTNRVGRWGGGKSGRAKQSGLANKIIGKVSGVYVKDRGSGMKGLRRNIAKNLKLYGEMHRFIPDYVSVYGPRIVEFDVEFKDRDFGQSYYKGHKRTFKVLLDIVTLFFMLYFSRKPFKAMPGRLFGFTGAVVSGIGGLIALYLLILKIIGQSIGNRPLLTLSVLLIIVGIQSIMLGMLGELMMRVYFESSNKKTYMIREIVE</sequence>
<dbReference type="InterPro" id="IPR001173">
    <property type="entry name" value="Glyco_trans_2-like"/>
</dbReference>
<keyword evidence="3 10" id="KW-0808">Transferase</keyword>
<dbReference type="GO" id="GO:0016757">
    <property type="term" value="F:glycosyltransferase activity"/>
    <property type="evidence" value="ECO:0007669"/>
    <property type="project" value="UniProtKB-KW"/>
</dbReference>
<keyword evidence="6 8" id="KW-1133">Transmembrane helix</keyword>
<comment type="caution">
    <text evidence="10">The sequence shown here is derived from an EMBL/GenBank/DDBJ whole genome shotgun (WGS) entry which is preliminary data.</text>
</comment>
<dbReference type="Pfam" id="PF00535">
    <property type="entry name" value="Glycos_transf_2"/>
    <property type="match status" value="1"/>
</dbReference>
<evidence type="ECO:0000256" key="3">
    <source>
        <dbReference type="ARBA" id="ARBA00022679"/>
    </source>
</evidence>
<dbReference type="InterPro" id="IPR050256">
    <property type="entry name" value="Glycosyltransferase_2"/>
</dbReference>